<dbReference type="NCBIfam" id="TIGR04183">
    <property type="entry name" value="Por_Secre_tail"/>
    <property type="match status" value="1"/>
</dbReference>
<dbReference type="InterPro" id="IPR026444">
    <property type="entry name" value="Secre_tail"/>
</dbReference>
<dbReference type="Pfam" id="PF18962">
    <property type="entry name" value="Por_Secre_tail"/>
    <property type="match status" value="1"/>
</dbReference>
<gene>
    <name evidence="4" type="ORF">H9W90_11030</name>
</gene>
<reference evidence="4 5" key="1">
    <citation type="submission" date="2020-08" db="EMBL/GenBank/DDBJ databases">
        <title>Polaribacter sp. L12M9 isolated from gut of the Korean scallop.</title>
        <authorList>
            <person name="Jeong Y.S."/>
        </authorList>
    </citation>
    <scope>NUCLEOTIDE SEQUENCE [LARGE SCALE GENOMIC DNA]</scope>
    <source>
        <strain evidence="4 5">L12M9</strain>
    </source>
</reference>
<dbReference type="Pfam" id="PF26628">
    <property type="entry name" value="DUF8202"/>
    <property type="match status" value="1"/>
</dbReference>
<accession>A0A7G9L7X8</accession>
<dbReference type="Proteomes" id="UP000515808">
    <property type="component" value="Chromosome"/>
</dbReference>
<dbReference type="KEGG" id="ppec:H9W90_11030"/>
<organism evidence="4 5">
    <name type="scientific">Polaribacter pectinis</name>
    <dbReference type="NCBI Taxonomy" id="2738844"/>
    <lineage>
        <taxon>Bacteria</taxon>
        <taxon>Pseudomonadati</taxon>
        <taxon>Bacteroidota</taxon>
        <taxon>Flavobacteriia</taxon>
        <taxon>Flavobacteriales</taxon>
        <taxon>Flavobacteriaceae</taxon>
    </lineage>
</organism>
<name>A0A7G9L7X8_9FLAO</name>
<feature type="domain" description="DUF8202" evidence="3">
    <location>
        <begin position="251"/>
        <end position="411"/>
    </location>
</feature>
<dbReference type="InterPro" id="IPR058515">
    <property type="entry name" value="DUF8202"/>
</dbReference>
<keyword evidence="1" id="KW-0732">Signal</keyword>
<evidence type="ECO:0000259" key="2">
    <source>
        <dbReference type="Pfam" id="PF18962"/>
    </source>
</evidence>
<evidence type="ECO:0000256" key="1">
    <source>
        <dbReference type="ARBA" id="ARBA00022729"/>
    </source>
</evidence>
<feature type="domain" description="Secretion system C-terminal sorting" evidence="2">
    <location>
        <begin position="920"/>
        <end position="987"/>
    </location>
</feature>
<sequence>MLKQPQRVLYIVLFFVTIFTFSQTGPGGVGLNDGSSSLKFWIRTDAGVSTTGSLINGITNSAGVTALDISETGTQRPTLVPSAINGYDEISFSGSNRLRTGLTLTTSNFVTNQASSFMVARADNTTQTSSVYTTDPLVGSTRFSNHIPWSNTVYYDFGTCCGTTARIQVGSLGGLTSYSLWTYDVNSSTGKQLYRNGTLLQNRAGVSSYTNHATQRFNIGANTSGTNGFVGDVAEVIVFREKINTAQRIIVDNYLSAKFGLTLNVNDFYNEDTSGGNFDHKVAGIGQATDGTNHTDSQGTGIIRINTPSALSNDDFLFWGEDVKDADYDFSTSIQYTERIDTKWRVSKRNNLGTVTVSVAATDIDVTGKESCAPLRLVVDNDSDFSSITNTYTLTLSSGIYSATGVSFTDNDYFTLEYTDQIVLDGTTAYNGAGTLNKPNRTDDCYKLLVKTNTLTLSEDADVREVEVEASSILAVDSGLRLQVTNGINNSGDIRLVGNSQLVQTHTGTNLNTGSGNLYVDQTATTSSVYHSGYWSSPVSATTGAPFSIDDVLKDGNVPTAATPTAGEAGNINFNGAHDGNASSPIQISTRWLATFNNAADWTRFVSPTANVLTPGLGWNMKSVGAKFTFKGKPNDGDYSYSITKDNFSLIGNPYPSALDSQAFIDDNSSQFNGILYIYDSSSDNTHVRGAYTGTYTTIVSGVSVGGGRYLPIGQAFFITREAAGTGSLTFKNSQRTLVNLGDTAGLVARSSIENEQIESKEMSILKIGFNFDLSSTEKRTRQLAIAFRGLTDNYESGFDAEMWSLQPTDVYLTVKDRDNPFIITGVENFKSSLAVPLVVQLDQQRNVTFSLDEINNINASVYLLDNDLQKLYSLDNGPQVLNLPEGKYTDRFSIVFSKKILSNVNSEVNENLITIFESAKGQLTIKNTSNLNIETIKLYNLLGVEVKSYDIKTNVEELNLDISKISKALYIVTLKTDKGIINKKIILK</sequence>
<keyword evidence="5" id="KW-1185">Reference proteome</keyword>
<dbReference type="EMBL" id="CP060695">
    <property type="protein sequence ID" value="QNM84727.1"/>
    <property type="molecule type" value="Genomic_DNA"/>
</dbReference>
<proteinExistence type="predicted"/>
<protein>
    <submittedName>
        <fullName evidence="4">T9SS type A sorting domain-containing protein</fullName>
    </submittedName>
</protein>
<evidence type="ECO:0000259" key="3">
    <source>
        <dbReference type="Pfam" id="PF26628"/>
    </source>
</evidence>
<dbReference type="RefSeq" id="WP_187481651.1">
    <property type="nucleotide sequence ID" value="NZ_CP060695.1"/>
</dbReference>
<evidence type="ECO:0000313" key="4">
    <source>
        <dbReference type="EMBL" id="QNM84727.1"/>
    </source>
</evidence>
<evidence type="ECO:0000313" key="5">
    <source>
        <dbReference type="Proteomes" id="UP000515808"/>
    </source>
</evidence>
<dbReference type="AlphaFoldDB" id="A0A7G9L7X8"/>